<organism evidence="16 17">
    <name type="scientific">Ciona intestinalis</name>
    <name type="common">Transparent sea squirt</name>
    <name type="synonym">Ascidia intestinalis</name>
    <dbReference type="NCBI Taxonomy" id="7719"/>
    <lineage>
        <taxon>Eukaryota</taxon>
        <taxon>Metazoa</taxon>
        <taxon>Chordata</taxon>
        <taxon>Tunicata</taxon>
        <taxon>Ascidiacea</taxon>
        <taxon>Phlebobranchia</taxon>
        <taxon>Cionidae</taxon>
        <taxon>Ciona</taxon>
    </lineage>
</organism>
<evidence type="ECO:0000256" key="1">
    <source>
        <dbReference type="ARBA" id="ARBA00004141"/>
    </source>
</evidence>
<protein>
    <recommendedName>
        <fullName evidence="5">dolichyl-phosphate-mannose--protein mannosyltransferase</fullName>
        <ecNumber evidence="5">2.4.1.109</ecNumber>
    </recommendedName>
</protein>
<reference evidence="16" key="2">
    <citation type="journal article" date="2008" name="Genome Biol.">
        <title>Improved genome assembly and evidence-based global gene model set for the chordate Ciona intestinalis: new insight into intron and operon populations.</title>
        <authorList>
            <person name="Satou Y."/>
            <person name="Mineta K."/>
            <person name="Ogasawara M."/>
            <person name="Sasakura Y."/>
            <person name="Shoguchi E."/>
            <person name="Ueno K."/>
            <person name="Yamada L."/>
            <person name="Matsumoto J."/>
            <person name="Wasserscheid J."/>
            <person name="Dewar K."/>
            <person name="Wiley G.B."/>
            <person name="Macmil S.L."/>
            <person name="Roe B.A."/>
            <person name="Zeller R.W."/>
            <person name="Hastings K.E."/>
            <person name="Lemaire P."/>
            <person name="Lindquist E."/>
            <person name="Endo T."/>
            <person name="Hotta K."/>
            <person name="Inaba K."/>
        </authorList>
    </citation>
    <scope>NUCLEOTIDE SEQUENCE [LARGE SCALE GENOMIC DNA]</scope>
    <source>
        <strain evidence="16">wild type</strain>
    </source>
</reference>
<dbReference type="InterPro" id="IPR019734">
    <property type="entry name" value="TPR_rpt"/>
</dbReference>
<evidence type="ECO:0000256" key="5">
    <source>
        <dbReference type="ARBA" id="ARBA00012839"/>
    </source>
</evidence>
<dbReference type="GO" id="GO:0004169">
    <property type="term" value="F:dolichyl-phosphate-mannose-protein mannosyltransferase activity"/>
    <property type="evidence" value="ECO:0007669"/>
    <property type="project" value="UniProtKB-EC"/>
</dbReference>
<dbReference type="InParanoid" id="F6PIV0"/>
<dbReference type="EC" id="2.4.1.109" evidence="5"/>
<keyword evidence="7 14" id="KW-0812">Transmembrane</keyword>
<evidence type="ECO:0000313" key="17">
    <source>
        <dbReference type="Proteomes" id="UP000008144"/>
    </source>
</evidence>
<dbReference type="OMA" id="CRITHRC"/>
<dbReference type="SMART" id="SM00028">
    <property type="entry name" value="TPR"/>
    <property type="match status" value="2"/>
</dbReference>
<dbReference type="AlphaFoldDB" id="F6PIV0"/>
<keyword evidence="11 14" id="KW-1133">Transmembrane helix</keyword>
<dbReference type="PANTHER" id="PTHR44395:SF1">
    <property type="entry name" value="PROTEIN O-MANNOSYL-TRANSFERASE TMTC3"/>
    <property type="match status" value="1"/>
</dbReference>
<dbReference type="GO" id="GO:0016020">
    <property type="term" value="C:membrane"/>
    <property type="evidence" value="ECO:0007669"/>
    <property type="project" value="UniProtKB-SubCell"/>
</dbReference>
<evidence type="ECO:0000256" key="8">
    <source>
        <dbReference type="ARBA" id="ARBA00022737"/>
    </source>
</evidence>
<dbReference type="HOGENOM" id="CLU_011615_6_0_1"/>
<evidence type="ECO:0000256" key="4">
    <source>
        <dbReference type="ARBA" id="ARBA00007882"/>
    </source>
</evidence>
<dbReference type="Gene3D" id="1.25.40.10">
    <property type="entry name" value="Tetratricopeptide repeat domain"/>
    <property type="match status" value="1"/>
</dbReference>
<reference evidence="16" key="4">
    <citation type="submission" date="2025-09" db="UniProtKB">
        <authorList>
            <consortium name="Ensembl"/>
        </authorList>
    </citation>
    <scope>IDENTIFICATION</scope>
</reference>
<dbReference type="PROSITE" id="PS50005">
    <property type="entry name" value="TPR"/>
    <property type="match status" value="1"/>
</dbReference>
<dbReference type="SUPFAM" id="SSF48452">
    <property type="entry name" value="TPR-like"/>
    <property type="match status" value="1"/>
</dbReference>
<evidence type="ECO:0000256" key="14">
    <source>
        <dbReference type="SAM" id="Phobius"/>
    </source>
</evidence>
<comment type="similarity">
    <text evidence="4">Belongs to the TMTC family.</text>
</comment>
<feature type="transmembrane region" description="Helical" evidence="14">
    <location>
        <begin position="118"/>
        <end position="137"/>
    </location>
</feature>
<feature type="transmembrane region" description="Helical" evidence="14">
    <location>
        <begin position="149"/>
        <end position="169"/>
    </location>
</feature>
<feature type="transmembrane region" description="Helical" evidence="14">
    <location>
        <begin position="6"/>
        <end position="23"/>
    </location>
</feature>
<evidence type="ECO:0000256" key="6">
    <source>
        <dbReference type="ARBA" id="ARBA00022679"/>
    </source>
</evidence>
<evidence type="ECO:0000256" key="11">
    <source>
        <dbReference type="ARBA" id="ARBA00022989"/>
    </source>
</evidence>
<comment type="pathway">
    <text evidence="3">Protein modification; protein glycosylation.</text>
</comment>
<evidence type="ECO:0000313" key="16">
    <source>
        <dbReference type="Ensembl" id="ENSCINP00000020208.3"/>
    </source>
</evidence>
<sequence length="290" mass="33208">MKLKPLFLRITACVGMGICLIYARMRLMQGALPHFTGFDNPASSEKFPARHLTYNHLLSLNSLLLLNPYNLLCDWSMGTVPIITSFFDVRNVGALYFWVLYIIIGLHAVFSHTFVSRVASFCISVITLPFLPASNLFIPVGFVVAERILYIPSIGFCLLVALGFFKLQLKLKKKFLVWFLFSCLIAAHSMKTIHRNFEWISERHLFKSGLKITQRNAKIWNNVGHTYEDENDWKTALWFFKQATLVQPDDIGAHMNSGRMFENMNDFVAAEKCYKEAKSHLPKPVPGQSY</sequence>
<dbReference type="PANTHER" id="PTHR44395">
    <property type="match status" value="1"/>
</dbReference>
<evidence type="ECO:0000259" key="15">
    <source>
        <dbReference type="Pfam" id="PF08409"/>
    </source>
</evidence>
<evidence type="ECO:0000256" key="10">
    <source>
        <dbReference type="ARBA" id="ARBA00022824"/>
    </source>
</evidence>
<proteinExistence type="inferred from homology"/>
<evidence type="ECO:0000256" key="13">
    <source>
        <dbReference type="PROSITE-ProRule" id="PRU00339"/>
    </source>
</evidence>
<comment type="subcellular location">
    <subcellularLocation>
        <location evidence="2">Endoplasmic reticulum</location>
    </subcellularLocation>
    <subcellularLocation>
        <location evidence="1">Membrane</location>
        <topology evidence="1">Multi-pass membrane protein</topology>
    </subcellularLocation>
</comment>
<evidence type="ECO:0000256" key="3">
    <source>
        <dbReference type="ARBA" id="ARBA00004922"/>
    </source>
</evidence>
<dbReference type="InterPro" id="IPR011990">
    <property type="entry name" value="TPR-like_helical_dom_sf"/>
</dbReference>
<dbReference type="Ensembl" id="ENSCINT00000020208.3">
    <property type="protein sequence ID" value="ENSCINP00000020208.3"/>
    <property type="gene ID" value="ENSCING00000010088.3"/>
</dbReference>
<keyword evidence="12 14" id="KW-0472">Membrane</keyword>
<dbReference type="UniPathway" id="UPA00378"/>
<keyword evidence="17" id="KW-1185">Reference proteome</keyword>
<dbReference type="InterPro" id="IPR013618">
    <property type="entry name" value="TMTC_DUF1736"/>
</dbReference>
<dbReference type="Pfam" id="PF08409">
    <property type="entry name" value="TMTC_DUF1736"/>
    <property type="match status" value="1"/>
</dbReference>
<dbReference type="GO" id="GO:0005783">
    <property type="term" value="C:endoplasmic reticulum"/>
    <property type="evidence" value="ECO:0007669"/>
    <property type="project" value="UniProtKB-SubCell"/>
</dbReference>
<feature type="repeat" description="TPR" evidence="13">
    <location>
        <begin position="217"/>
        <end position="250"/>
    </location>
</feature>
<evidence type="ECO:0000256" key="7">
    <source>
        <dbReference type="ARBA" id="ARBA00022692"/>
    </source>
</evidence>
<dbReference type="GeneTree" id="ENSGT00940000157538"/>
<keyword evidence="8" id="KW-0677">Repeat</keyword>
<evidence type="ECO:0000256" key="12">
    <source>
        <dbReference type="ARBA" id="ARBA00023136"/>
    </source>
</evidence>
<evidence type="ECO:0000256" key="9">
    <source>
        <dbReference type="ARBA" id="ARBA00022803"/>
    </source>
</evidence>
<keyword evidence="9 13" id="KW-0802">TPR repeat</keyword>
<feature type="domain" description="DUF1736" evidence="15">
    <location>
        <begin position="30"/>
        <end position="101"/>
    </location>
</feature>
<evidence type="ECO:0000256" key="2">
    <source>
        <dbReference type="ARBA" id="ARBA00004240"/>
    </source>
</evidence>
<accession>F6PIV0</accession>
<dbReference type="STRING" id="7719.ENSCINP00000020208"/>
<dbReference type="Proteomes" id="UP000008144">
    <property type="component" value="Chromosome 2"/>
</dbReference>
<reference evidence="17" key="1">
    <citation type="journal article" date="2002" name="Science">
        <title>The draft genome of Ciona intestinalis: insights into chordate and vertebrate origins.</title>
        <authorList>
            <person name="Dehal P."/>
            <person name="Satou Y."/>
            <person name="Campbell R.K."/>
            <person name="Chapman J."/>
            <person name="Degnan B."/>
            <person name="De Tomaso A."/>
            <person name="Davidson B."/>
            <person name="Di Gregorio A."/>
            <person name="Gelpke M."/>
            <person name="Goodstein D.M."/>
            <person name="Harafuji N."/>
            <person name="Hastings K.E."/>
            <person name="Ho I."/>
            <person name="Hotta K."/>
            <person name="Huang W."/>
            <person name="Kawashima T."/>
            <person name="Lemaire P."/>
            <person name="Martinez D."/>
            <person name="Meinertzhagen I.A."/>
            <person name="Necula S."/>
            <person name="Nonaka M."/>
            <person name="Putnam N."/>
            <person name="Rash S."/>
            <person name="Saiga H."/>
            <person name="Satake M."/>
            <person name="Terry A."/>
            <person name="Yamada L."/>
            <person name="Wang H.G."/>
            <person name="Awazu S."/>
            <person name="Azumi K."/>
            <person name="Boore J."/>
            <person name="Branno M."/>
            <person name="Chin-Bow S."/>
            <person name="DeSantis R."/>
            <person name="Doyle S."/>
            <person name="Francino P."/>
            <person name="Keys D.N."/>
            <person name="Haga S."/>
            <person name="Hayashi H."/>
            <person name="Hino K."/>
            <person name="Imai K.S."/>
            <person name="Inaba K."/>
            <person name="Kano S."/>
            <person name="Kobayashi K."/>
            <person name="Kobayashi M."/>
            <person name="Lee B.I."/>
            <person name="Makabe K.W."/>
            <person name="Manohar C."/>
            <person name="Matassi G."/>
            <person name="Medina M."/>
            <person name="Mochizuki Y."/>
            <person name="Mount S."/>
            <person name="Morishita T."/>
            <person name="Miura S."/>
            <person name="Nakayama A."/>
            <person name="Nishizaka S."/>
            <person name="Nomoto H."/>
            <person name="Ohta F."/>
            <person name="Oishi K."/>
            <person name="Rigoutsos I."/>
            <person name="Sano M."/>
            <person name="Sasaki A."/>
            <person name="Sasakura Y."/>
            <person name="Shoguchi E."/>
            <person name="Shin-i T."/>
            <person name="Spagnuolo A."/>
            <person name="Stainier D."/>
            <person name="Suzuki M.M."/>
            <person name="Tassy O."/>
            <person name="Takatori N."/>
            <person name="Tokuoka M."/>
            <person name="Yagi K."/>
            <person name="Yoshizaki F."/>
            <person name="Wada S."/>
            <person name="Zhang C."/>
            <person name="Hyatt P.D."/>
            <person name="Larimer F."/>
            <person name="Detter C."/>
            <person name="Doggett N."/>
            <person name="Glavina T."/>
            <person name="Hawkins T."/>
            <person name="Richardson P."/>
            <person name="Lucas S."/>
            <person name="Kohara Y."/>
            <person name="Levine M."/>
            <person name="Satoh N."/>
            <person name="Rokhsar D.S."/>
        </authorList>
    </citation>
    <scope>NUCLEOTIDE SEQUENCE [LARGE SCALE GENOMIC DNA]</scope>
</reference>
<keyword evidence="6" id="KW-0808">Transferase</keyword>
<reference evidence="16" key="3">
    <citation type="submission" date="2025-08" db="UniProtKB">
        <authorList>
            <consortium name="Ensembl"/>
        </authorList>
    </citation>
    <scope>IDENTIFICATION</scope>
</reference>
<feature type="transmembrane region" description="Helical" evidence="14">
    <location>
        <begin position="95"/>
        <end position="112"/>
    </location>
</feature>
<dbReference type="EMBL" id="EAAA01001353">
    <property type="status" value="NOT_ANNOTATED_CDS"/>
    <property type="molecule type" value="Genomic_DNA"/>
</dbReference>
<name>F6PIV0_CIOIN</name>
<keyword evidence="10" id="KW-0256">Endoplasmic reticulum</keyword>